<evidence type="ECO:0000256" key="1">
    <source>
        <dbReference type="ARBA" id="ARBA00022837"/>
    </source>
</evidence>
<proteinExistence type="predicted"/>
<feature type="domain" description="EF-hand" evidence="3">
    <location>
        <begin position="149"/>
        <end position="184"/>
    </location>
</feature>
<dbReference type="PANTHER" id="PTHR46824">
    <property type="entry name" value="CALCIUM-BINDING PROTEIN CML48-RELATED"/>
    <property type="match status" value="1"/>
</dbReference>
<dbReference type="InterPro" id="IPR002048">
    <property type="entry name" value="EF_hand_dom"/>
</dbReference>
<reference evidence="4 5" key="3">
    <citation type="submission" date="2019-11" db="EMBL/GenBank/DDBJ databases">
        <title>A de novo genome assembly of a pear dwarfing rootstock.</title>
        <authorList>
            <person name="Wang F."/>
            <person name="Wang J."/>
            <person name="Li S."/>
            <person name="Zhang Y."/>
            <person name="Fang M."/>
            <person name="Ma L."/>
            <person name="Zhao Y."/>
            <person name="Jiang S."/>
        </authorList>
    </citation>
    <scope>NUCLEOTIDE SEQUENCE [LARGE SCALE GENOMIC DNA]</scope>
    <source>
        <strain evidence="4">S2</strain>
        <tissue evidence="4">Leaf</tissue>
    </source>
</reference>
<dbReference type="GO" id="GO:0005509">
    <property type="term" value="F:calcium ion binding"/>
    <property type="evidence" value="ECO:0007669"/>
    <property type="project" value="InterPro"/>
</dbReference>
<dbReference type="InterPro" id="IPR044590">
    <property type="entry name" value="CML48/49/50"/>
</dbReference>
<dbReference type="Proteomes" id="UP000327157">
    <property type="component" value="Chromosome 11"/>
</dbReference>
<dbReference type="OrthoDB" id="186625at2759"/>
<dbReference type="SMART" id="SM00054">
    <property type="entry name" value="EFh"/>
    <property type="match status" value="2"/>
</dbReference>
<organism evidence="4 5">
    <name type="scientific">Pyrus ussuriensis x Pyrus communis</name>
    <dbReference type="NCBI Taxonomy" id="2448454"/>
    <lineage>
        <taxon>Eukaryota</taxon>
        <taxon>Viridiplantae</taxon>
        <taxon>Streptophyta</taxon>
        <taxon>Embryophyta</taxon>
        <taxon>Tracheophyta</taxon>
        <taxon>Spermatophyta</taxon>
        <taxon>Magnoliopsida</taxon>
        <taxon>eudicotyledons</taxon>
        <taxon>Gunneridae</taxon>
        <taxon>Pentapetalae</taxon>
        <taxon>rosids</taxon>
        <taxon>fabids</taxon>
        <taxon>Rosales</taxon>
        <taxon>Rosaceae</taxon>
        <taxon>Amygdaloideae</taxon>
        <taxon>Maleae</taxon>
        <taxon>Pyrus</taxon>
    </lineage>
</organism>
<evidence type="ECO:0000259" key="3">
    <source>
        <dbReference type="PROSITE" id="PS50222"/>
    </source>
</evidence>
<dbReference type="InterPro" id="IPR011992">
    <property type="entry name" value="EF-hand-dom_pair"/>
</dbReference>
<sequence length="256" mass="28752">MASNGKYGSHPYAPSAPSLPESYGQQHTQYPHGYGRPQQQHNSSSSSPQYSHGYGQPQHQPYGSSFSSSSSSSYGQSGFPAGTDPAVIRSFEMVDRDRSGYIDEHELQQALSSGYQRFSLRTIRLLIFLFKSPTDSLRVGPKEFAALWICLGQWRSIFERYDKDRSGKIDSMELRDALYGLGLAMPPSVLQLLISKYDDGSGRRVELNFDSFVECGMIVRGLTDRFKEKDRRHAGSATFGYDEFMSMVIPFLVSYN</sequence>
<feature type="domain" description="EF-hand" evidence="3">
    <location>
        <begin position="82"/>
        <end position="117"/>
    </location>
</feature>
<feature type="compositionally biased region" description="Low complexity" evidence="2">
    <location>
        <begin position="37"/>
        <end position="80"/>
    </location>
</feature>
<dbReference type="EMBL" id="SMOL01000559">
    <property type="protein sequence ID" value="KAB2606477.1"/>
    <property type="molecule type" value="Genomic_DNA"/>
</dbReference>
<reference evidence="4 5" key="1">
    <citation type="submission" date="2019-09" db="EMBL/GenBank/DDBJ databases">
        <authorList>
            <person name="Ou C."/>
        </authorList>
    </citation>
    <scope>NUCLEOTIDE SEQUENCE [LARGE SCALE GENOMIC DNA]</scope>
    <source>
        <strain evidence="4">S2</strain>
        <tissue evidence="4">Leaf</tissue>
    </source>
</reference>
<keyword evidence="1" id="KW-0106">Calcium</keyword>
<accession>A0A5N5FUB8</accession>
<feature type="region of interest" description="Disordered" evidence="2">
    <location>
        <begin position="1"/>
        <end position="81"/>
    </location>
</feature>
<evidence type="ECO:0000313" key="5">
    <source>
        <dbReference type="Proteomes" id="UP000327157"/>
    </source>
</evidence>
<evidence type="ECO:0000313" key="4">
    <source>
        <dbReference type="EMBL" id="KAB2606477.1"/>
    </source>
</evidence>
<dbReference type="Gene3D" id="1.10.238.10">
    <property type="entry name" value="EF-hand"/>
    <property type="match status" value="1"/>
</dbReference>
<gene>
    <name evidence="4" type="ORF">D8674_006194</name>
</gene>
<dbReference type="CDD" id="cd16180">
    <property type="entry name" value="EFh_PEF_Group_I"/>
    <property type="match status" value="1"/>
</dbReference>
<evidence type="ECO:0000256" key="2">
    <source>
        <dbReference type="SAM" id="MobiDB-lite"/>
    </source>
</evidence>
<dbReference type="AlphaFoldDB" id="A0A5N5FUB8"/>
<protein>
    <submittedName>
        <fullName evidence="4">Calcium-binding protein CML48</fullName>
    </submittedName>
</protein>
<comment type="caution">
    <text evidence="4">The sequence shown here is derived from an EMBL/GenBank/DDBJ whole genome shotgun (WGS) entry which is preliminary data.</text>
</comment>
<dbReference type="PROSITE" id="PS00018">
    <property type="entry name" value="EF_HAND_1"/>
    <property type="match status" value="2"/>
</dbReference>
<dbReference type="PANTHER" id="PTHR46824:SF2">
    <property type="entry name" value="CALCIUM-BINDING PROTEIN CML48-RELATED"/>
    <property type="match status" value="1"/>
</dbReference>
<keyword evidence="5" id="KW-1185">Reference proteome</keyword>
<dbReference type="Pfam" id="PF13405">
    <property type="entry name" value="EF-hand_6"/>
    <property type="match status" value="2"/>
</dbReference>
<reference evidence="5" key="2">
    <citation type="submission" date="2019-10" db="EMBL/GenBank/DDBJ databases">
        <title>A de novo genome assembly of a pear dwarfing rootstock.</title>
        <authorList>
            <person name="Wang F."/>
            <person name="Wang J."/>
            <person name="Li S."/>
            <person name="Zhang Y."/>
            <person name="Fang M."/>
            <person name="Ma L."/>
            <person name="Zhao Y."/>
            <person name="Jiang S."/>
        </authorList>
    </citation>
    <scope>NUCLEOTIDE SEQUENCE [LARGE SCALE GENOMIC DNA]</scope>
</reference>
<name>A0A5N5FUB8_9ROSA</name>
<dbReference type="PROSITE" id="PS50222">
    <property type="entry name" value="EF_HAND_2"/>
    <property type="match status" value="2"/>
</dbReference>
<dbReference type="InterPro" id="IPR018247">
    <property type="entry name" value="EF_Hand_1_Ca_BS"/>
</dbReference>
<dbReference type="SUPFAM" id="SSF47473">
    <property type="entry name" value="EF-hand"/>
    <property type="match status" value="1"/>
</dbReference>